<dbReference type="PROSITE" id="PS50010">
    <property type="entry name" value="DH_2"/>
    <property type="match status" value="2"/>
</dbReference>
<feature type="compositionally biased region" description="Basic and acidic residues" evidence="2">
    <location>
        <begin position="332"/>
        <end position="342"/>
    </location>
</feature>
<evidence type="ECO:0000256" key="2">
    <source>
        <dbReference type="SAM" id="MobiDB-lite"/>
    </source>
</evidence>
<feature type="region of interest" description="Disordered" evidence="2">
    <location>
        <begin position="273"/>
        <end position="297"/>
    </location>
</feature>
<accession>A0A182UEQ2</accession>
<dbReference type="InterPro" id="IPR051336">
    <property type="entry name" value="RhoGEF_Guanine_NuclExch_SF"/>
</dbReference>
<dbReference type="Proteomes" id="UP000075902">
    <property type="component" value="Unassembled WGS sequence"/>
</dbReference>
<keyword evidence="1" id="KW-0344">Guanine-nucleotide releasing factor</keyword>
<dbReference type="SMART" id="SM00325">
    <property type="entry name" value="RhoGEF"/>
    <property type="match status" value="2"/>
</dbReference>
<evidence type="ECO:0000313" key="5">
    <source>
        <dbReference type="Proteomes" id="UP000075902"/>
    </source>
</evidence>
<dbReference type="Gene3D" id="1.20.900.10">
    <property type="entry name" value="Dbl homology (DH) domain"/>
    <property type="match status" value="2"/>
</dbReference>
<feature type="compositionally biased region" description="Gly residues" evidence="2">
    <location>
        <begin position="1"/>
        <end position="13"/>
    </location>
</feature>
<protein>
    <recommendedName>
        <fullName evidence="3">DH domain-containing protein</fullName>
    </recommendedName>
</protein>
<keyword evidence="5" id="KW-1185">Reference proteome</keyword>
<feature type="domain" description="DH" evidence="3">
    <location>
        <begin position="1220"/>
        <end position="1417"/>
    </location>
</feature>
<reference evidence="4" key="2">
    <citation type="submission" date="2020-05" db="UniProtKB">
        <authorList>
            <consortium name="EnsemblMetazoa"/>
        </authorList>
    </citation>
    <scope>IDENTIFICATION</scope>
    <source>
        <strain evidence="4">CM1001059</strain>
    </source>
</reference>
<dbReference type="EnsemblMetazoa" id="AMEC019050-RA">
    <property type="protein sequence ID" value="AMEC019050-PA"/>
    <property type="gene ID" value="AMEC019050"/>
</dbReference>
<dbReference type="PANTHER" id="PTHR22826">
    <property type="entry name" value="RHO GUANINE EXCHANGE FACTOR-RELATED"/>
    <property type="match status" value="1"/>
</dbReference>
<evidence type="ECO:0000259" key="3">
    <source>
        <dbReference type="PROSITE" id="PS50010"/>
    </source>
</evidence>
<evidence type="ECO:0000313" key="4">
    <source>
        <dbReference type="EnsemblMetazoa" id="AMEC019050-PA"/>
    </source>
</evidence>
<organism evidence="4 5">
    <name type="scientific">Anopheles melas</name>
    <dbReference type="NCBI Taxonomy" id="34690"/>
    <lineage>
        <taxon>Eukaryota</taxon>
        <taxon>Metazoa</taxon>
        <taxon>Ecdysozoa</taxon>
        <taxon>Arthropoda</taxon>
        <taxon>Hexapoda</taxon>
        <taxon>Insecta</taxon>
        <taxon>Pterygota</taxon>
        <taxon>Neoptera</taxon>
        <taxon>Endopterygota</taxon>
        <taxon>Diptera</taxon>
        <taxon>Nematocera</taxon>
        <taxon>Culicoidea</taxon>
        <taxon>Culicidae</taxon>
        <taxon>Anophelinae</taxon>
        <taxon>Anopheles</taxon>
    </lineage>
</organism>
<feature type="region of interest" description="Disordered" evidence="2">
    <location>
        <begin position="233"/>
        <end position="260"/>
    </location>
</feature>
<dbReference type="SUPFAM" id="SSF48065">
    <property type="entry name" value="DBL homology domain (DH-domain)"/>
    <property type="match status" value="2"/>
</dbReference>
<reference evidence="5" key="1">
    <citation type="submission" date="2014-01" db="EMBL/GenBank/DDBJ databases">
        <title>The Genome Sequence of Anopheles melas CM1001059_A (V2).</title>
        <authorList>
            <consortium name="The Broad Institute Genomics Platform"/>
            <person name="Neafsey D.E."/>
            <person name="Besansky N."/>
            <person name="Howell P."/>
            <person name="Walton C."/>
            <person name="Young S.K."/>
            <person name="Zeng Q."/>
            <person name="Gargeya S."/>
            <person name="Fitzgerald M."/>
            <person name="Haas B."/>
            <person name="Abouelleil A."/>
            <person name="Allen A.W."/>
            <person name="Alvarado L."/>
            <person name="Arachchi H.M."/>
            <person name="Berlin A.M."/>
            <person name="Chapman S.B."/>
            <person name="Gainer-Dewar J."/>
            <person name="Goldberg J."/>
            <person name="Griggs A."/>
            <person name="Gujja S."/>
            <person name="Hansen M."/>
            <person name="Howarth C."/>
            <person name="Imamovic A."/>
            <person name="Ireland A."/>
            <person name="Larimer J."/>
            <person name="McCowan C."/>
            <person name="Murphy C."/>
            <person name="Pearson M."/>
            <person name="Poon T.W."/>
            <person name="Priest M."/>
            <person name="Roberts A."/>
            <person name="Saif S."/>
            <person name="Shea T."/>
            <person name="Sisk P."/>
            <person name="Sykes S."/>
            <person name="Wortman J."/>
            <person name="Nusbaum C."/>
            <person name="Birren B."/>
        </authorList>
    </citation>
    <scope>NUCLEOTIDE SEQUENCE [LARGE SCALE GENOMIC DNA]</scope>
    <source>
        <strain evidence="5">CM1001059</strain>
    </source>
</reference>
<dbReference type="InterPro" id="IPR035899">
    <property type="entry name" value="DBL_dom_sf"/>
</dbReference>
<dbReference type="CDD" id="cd00160">
    <property type="entry name" value="RhoGEF"/>
    <property type="match status" value="1"/>
</dbReference>
<feature type="region of interest" description="Disordered" evidence="2">
    <location>
        <begin position="1"/>
        <end position="81"/>
    </location>
</feature>
<dbReference type="GO" id="GO:0005737">
    <property type="term" value="C:cytoplasm"/>
    <property type="evidence" value="ECO:0007669"/>
    <property type="project" value="TreeGrafter"/>
</dbReference>
<feature type="compositionally biased region" description="Polar residues" evidence="2">
    <location>
        <begin position="1051"/>
        <end position="1069"/>
    </location>
</feature>
<evidence type="ECO:0000256" key="1">
    <source>
        <dbReference type="ARBA" id="ARBA00022658"/>
    </source>
</evidence>
<feature type="region of interest" description="Disordered" evidence="2">
    <location>
        <begin position="1046"/>
        <end position="1085"/>
    </location>
</feature>
<name>A0A182UEQ2_9DIPT</name>
<feature type="domain" description="DH" evidence="3">
    <location>
        <begin position="371"/>
        <end position="557"/>
    </location>
</feature>
<dbReference type="STRING" id="34690.A0A182UEQ2"/>
<dbReference type="Pfam" id="PF00621">
    <property type="entry name" value="RhoGEF"/>
    <property type="match status" value="2"/>
</dbReference>
<dbReference type="GO" id="GO:0005085">
    <property type="term" value="F:guanyl-nucleotide exchange factor activity"/>
    <property type="evidence" value="ECO:0007669"/>
    <property type="project" value="UniProtKB-KW"/>
</dbReference>
<dbReference type="PANTHER" id="PTHR22826:SF209">
    <property type="entry name" value="DH DOMAIN-CONTAINING PROTEIN"/>
    <property type="match status" value="1"/>
</dbReference>
<feature type="region of interest" description="Disordered" evidence="2">
    <location>
        <begin position="328"/>
        <end position="364"/>
    </location>
</feature>
<dbReference type="VEuPathDB" id="VectorBase:AMEC019050"/>
<sequence length="1875" mass="213889">MSSHGGGGGGGGSSTNNEYDVEEAIHQSYARPKKQTTHLKPAGDRVSCDSGISLEDPALIHTPINQPPPNTLVRRPKGNGGAASYVRRLTQLFENLTHDELRQEQERQEQQCTMGTLAPPGELQQVTEESTTPEVTEDRSTAPPLLQLSAAVPCQVPIVVESVVESENCPAASEASNDAEIAQDALAPLLPARSRRSNLEASAEDRVMAMSVRASGGAAVGKKRLSRRRQTLQGVVGGGGGAGARALGYTTPEQSDKTDGEQCYDYMYDDDEFDTSDEEEEEEVEEGEQAPAVQQPDRAIAGSEGEFGEGPIVPDEISEAHNMLVPGVVDRGTPHYEEHDEFSSSSFDSDSEDGEPFAVRPDSNSSLKTARVSSILQELLANEANYVQTLGRGIENYVSIMAGKNLPPGLRGQKYHIFGNIEKIHNLHQNQFLPMLESNRASIAGIAETFIWFLENDKFYCYIMFALNRPKSERICNKNLDFFQRRQQEVDDKLGLNSFLLQPIQRLPRYKLLLAEINKEILKQLEDTLLESVKDEIGILCKAEKRLERFIDIVNEAMSINDIQECYEAPTSVQMELMNQCLAISDLFSSPLHAPMVLILRPHQDHNPSKREPINLFSQGKFRKMFEVDIYDWDHRRRYPAKLFLFERSAIYAEKVKSHLEYRGRYDESEIGMHNENRNKVYLYARKRGIQEIEVTCGDMNEAQRLSTHIEKMMCEFAVNERDRINTMVRPRIPSVMTINRRSVTSMMSGTGPVNSMRESYESTSQTTWSTDKPIAQLAIMQKNFCRILAANRRYYFHDLPQEIASRVAEFMRVYDRILHFHTKRLYEDLSRADIGIDEVCEMFIGYFKRSSITDSMVAPTMDEFTFLSVQHWNKLEHFFQALVVQLSEQLNTGHMEHQDLFRKLAYVEVQVAGFRKLLFQNYRLFNMDEKISPAKLGLVLYSDRVRYDNETISSHRVLLCDRAVVCVKFHFVREFGRQTEKYTGFAFIDRFGRDGPKMPNVRISKKSEVRLNVVQNEAKHPIDFGNTANRDKFYGQYSAGLNRDFRDSGISVSDDPSASTDSLRQPINTSDTSPTTPTPGTPSAVRQLASRFESIALRLSSPTLQRATLGDSDGGTPPPILRKPSTTMQKLQMTVGSSLAVGSKAKPHPILLPSAHDRTHISHRASAIAERIYDAVYESSDDDDDQTAPDYSTRNCYYSITLNREESSPMYDMIVEEDHIRKVISELIEKEQKYIETLDQGIRNYVPAMYAQTLPAALRGQRNVIFINLEEILRTHRDHLLPDLERAANLSSSPQASIGSGQMAEKVAEVFLRYIESERFYCYVQFAMHQADSEALRLRFHDYFLKIQHDLDDRLGLNSLMLQPIQRLPRYKLLLNEMVKDLLKDDDGKRTMSRRTALLCKVDKRISMLIDRVNQAISVHDIRQCSGSQVATGSSLKHGSDVPLTLILQPEGNRNPVRDTPINLLYQGKFQRLFSVDIYDMNVRRKYGGKLFVFEKLLLYVEIVRDRLEYRGHFNDNEVCYLEEGKNRLILYAGARGMLEISVQFETSTELQPLIALVHTMTKSVIYDTVEIEARVSSHIVESVEEEENQSQDVTDEADSWDEQKLTTSLVDAQQQFLEVLKANRSFYLDTLSMEVKTKLTTFIGAFEAIMELHCRILQDLSQPLMDPDRICQCFDRYLKNFNNRVAPTVKQFTFLCIEHLQEYSRYFNVLIVKYSENSTLNIPIDTELFQRLAYVLVHLNTYRNNLTLNYELFLIDEQAAGCGFVCYNERVAVSNPPNPADAGPCRLFLCERAAICVKVQDVAEHDQQEERFVRVLFVDRFQDRGAPMRMRKSKRALQRLNFLFEGQKFRIDFATAQDQSTFYSSYVNRYIMI</sequence>
<proteinExistence type="predicted"/>
<feature type="compositionally biased region" description="Acidic residues" evidence="2">
    <location>
        <begin position="273"/>
        <end position="288"/>
    </location>
</feature>
<dbReference type="InterPro" id="IPR000219">
    <property type="entry name" value="DH_dom"/>
</dbReference>